<dbReference type="EMBL" id="FN653020">
    <property type="protein sequence ID" value="CBY23072.1"/>
    <property type="molecule type" value="Genomic_DNA"/>
</dbReference>
<gene>
    <name evidence="4" type="ORF">GSOID_T00015000001</name>
</gene>
<evidence type="ECO:0000256" key="2">
    <source>
        <dbReference type="SAM" id="MobiDB-lite"/>
    </source>
</evidence>
<keyword evidence="5" id="KW-1185">Reference proteome</keyword>
<dbReference type="Pfam" id="PF00789">
    <property type="entry name" value="UBX"/>
    <property type="match status" value="1"/>
</dbReference>
<feature type="domain" description="UBX" evidence="3">
    <location>
        <begin position="227"/>
        <end position="304"/>
    </location>
</feature>
<dbReference type="PANTHER" id="PTHR46424">
    <property type="entry name" value="UBX DOMAIN-CONTAINING PROTEIN 4"/>
    <property type="match status" value="1"/>
</dbReference>
<dbReference type="SUPFAM" id="SSF54236">
    <property type="entry name" value="Ubiquitin-like"/>
    <property type="match status" value="1"/>
</dbReference>
<feature type="region of interest" description="Disordered" evidence="2">
    <location>
        <begin position="122"/>
        <end position="148"/>
    </location>
</feature>
<dbReference type="InterPro" id="IPR029071">
    <property type="entry name" value="Ubiquitin-like_domsf"/>
</dbReference>
<proteinExistence type="predicted"/>
<feature type="region of interest" description="Disordered" evidence="2">
    <location>
        <begin position="71"/>
        <end position="106"/>
    </location>
</feature>
<dbReference type="GO" id="GO:0005783">
    <property type="term" value="C:endoplasmic reticulum"/>
    <property type="evidence" value="ECO:0007669"/>
    <property type="project" value="TreeGrafter"/>
</dbReference>
<reference evidence="4" key="1">
    <citation type="journal article" date="2010" name="Science">
        <title>Plasticity of animal genome architecture unmasked by rapid evolution of a pelagic tunicate.</title>
        <authorList>
            <person name="Denoeud F."/>
            <person name="Henriet S."/>
            <person name="Mungpakdee S."/>
            <person name="Aury J.M."/>
            <person name="Da Silva C."/>
            <person name="Brinkmann H."/>
            <person name="Mikhaleva J."/>
            <person name="Olsen L.C."/>
            <person name="Jubin C."/>
            <person name="Canestro C."/>
            <person name="Bouquet J.M."/>
            <person name="Danks G."/>
            <person name="Poulain J."/>
            <person name="Campsteijn C."/>
            <person name="Adamski M."/>
            <person name="Cross I."/>
            <person name="Yadetie F."/>
            <person name="Muffato M."/>
            <person name="Louis A."/>
            <person name="Butcher S."/>
            <person name="Tsagkogeorga G."/>
            <person name="Konrad A."/>
            <person name="Singh S."/>
            <person name="Jensen M.F."/>
            <person name="Cong E.H."/>
            <person name="Eikeseth-Otteraa H."/>
            <person name="Noel B."/>
            <person name="Anthouard V."/>
            <person name="Porcel B.M."/>
            <person name="Kachouri-Lafond R."/>
            <person name="Nishino A."/>
            <person name="Ugolini M."/>
            <person name="Chourrout P."/>
            <person name="Nishida H."/>
            <person name="Aasland R."/>
            <person name="Huzurbazar S."/>
            <person name="Westhof E."/>
            <person name="Delsuc F."/>
            <person name="Lehrach H."/>
            <person name="Reinhardt R."/>
            <person name="Weissenbach J."/>
            <person name="Roy S.W."/>
            <person name="Artiguenave F."/>
            <person name="Postlethwait J.H."/>
            <person name="Manak J.R."/>
            <person name="Thompson E.M."/>
            <person name="Jaillon O."/>
            <person name="Du Pasquier L."/>
            <person name="Boudinot P."/>
            <person name="Liberles D.A."/>
            <person name="Volff J.N."/>
            <person name="Philippe H."/>
            <person name="Lenhard B."/>
            <person name="Roest Crollius H."/>
            <person name="Wincker P."/>
            <person name="Chourrout D."/>
        </authorList>
    </citation>
    <scope>NUCLEOTIDE SEQUENCE [LARGE SCALE GENOMIC DNA]</scope>
</reference>
<evidence type="ECO:0000313" key="5">
    <source>
        <dbReference type="Proteomes" id="UP000001307"/>
    </source>
</evidence>
<organism evidence="4">
    <name type="scientific">Oikopleura dioica</name>
    <name type="common">Tunicate</name>
    <dbReference type="NCBI Taxonomy" id="34765"/>
    <lineage>
        <taxon>Eukaryota</taxon>
        <taxon>Metazoa</taxon>
        <taxon>Chordata</taxon>
        <taxon>Tunicata</taxon>
        <taxon>Appendicularia</taxon>
        <taxon>Copelata</taxon>
        <taxon>Oikopleuridae</taxon>
        <taxon>Oikopleura</taxon>
    </lineage>
</organism>
<feature type="compositionally biased region" description="Polar residues" evidence="2">
    <location>
        <begin position="76"/>
        <end position="95"/>
    </location>
</feature>
<feature type="compositionally biased region" description="Low complexity" evidence="2">
    <location>
        <begin position="351"/>
        <end position="361"/>
    </location>
</feature>
<dbReference type="OrthoDB" id="10254930at2759"/>
<dbReference type="Proteomes" id="UP000001307">
    <property type="component" value="Unassembled WGS sequence"/>
</dbReference>
<evidence type="ECO:0000256" key="1">
    <source>
        <dbReference type="ARBA" id="ARBA00040925"/>
    </source>
</evidence>
<sequence>MRSKIQPGCIVLRIVDGSQEFSDFNDFWTVHGTPMIFFMNGKGEMVRDPLAGAVTEAQILRALVAIKTEQMPSVPRQENSQEESVQKNSEMPGTSETEEEKAEEIRLKTEQYRQKIEVARLRKEKEAQEKQRQDEIRRREDGKKMAAANLKREEEELKATETRAKRAQEKKAEAEHLAKVRAQIEEDKRNRASAFNKEKTARDAESNRLKMEKLRQEREKQEEIQRAKASKARLQFRLGDGSTFTHIFEADDPLQNARDLLISENKAEEPFKLRQVMPSKLFAKDEETKSMRELGLAPSAVLVVIPDYRGSSSTSSGIVNWLWALIFFPINMIIRALSSIFPPARQAAPERQQTPSSSSQPQRRRIADLKDDADRPVYNGNSTNQL</sequence>
<dbReference type="InParanoid" id="E4WZX4"/>
<feature type="compositionally biased region" description="Basic and acidic residues" evidence="2">
    <location>
        <begin position="365"/>
        <end position="375"/>
    </location>
</feature>
<evidence type="ECO:0000313" key="4">
    <source>
        <dbReference type="EMBL" id="CBY23072.1"/>
    </source>
</evidence>
<feature type="region of interest" description="Disordered" evidence="2">
    <location>
        <begin position="345"/>
        <end position="386"/>
    </location>
</feature>
<dbReference type="PROSITE" id="PS50033">
    <property type="entry name" value="UBX"/>
    <property type="match status" value="1"/>
</dbReference>
<dbReference type="SMART" id="SM00166">
    <property type="entry name" value="UBX"/>
    <property type="match status" value="1"/>
</dbReference>
<protein>
    <recommendedName>
        <fullName evidence="1">UBX domain-containing protein 4</fullName>
    </recommendedName>
</protein>
<dbReference type="AlphaFoldDB" id="E4WZX4"/>
<name>E4WZX4_OIKDI</name>
<dbReference type="Gene3D" id="3.10.20.90">
    <property type="entry name" value="Phosphatidylinositol 3-kinase Catalytic Subunit, Chain A, domain 1"/>
    <property type="match status" value="1"/>
</dbReference>
<evidence type="ECO:0000259" key="3">
    <source>
        <dbReference type="PROSITE" id="PS50033"/>
    </source>
</evidence>
<dbReference type="InterPro" id="IPR001012">
    <property type="entry name" value="UBX_dom"/>
</dbReference>
<accession>E4WZX4</accession>
<dbReference type="PANTHER" id="PTHR46424:SF1">
    <property type="entry name" value="UBX DOMAIN-CONTAINING PROTEIN 4"/>
    <property type="match status" value="1"/>
</dbReference>
<dbReference type="GO" id="GO:0036503">
    <property type="term" value="P:ERAD pathway"/>
    <property type="evidence" value="ECO:0007669"/>
    <property type="project" value="TreeGrafter"/>
</dbReference>